<evidence type="ECO:0000313" key="2">
    <source>
        <dbReference type="Proteomes" id="UP000236594"/>
    </source>
</evidence>
<name>A0A316XGS0_9FLAO</name>
<gene>
    <name evidence="1" type="ORF">C1631_004840</name>
</gene>
<sequence length="60" mass="6751">MDKGLVCKEDILQGIRKSALTDNLDVIKYVYVEHTGEITIVKRDNHMIANAINKIGNIKP</sequence>
<dbReference type="EMBL" id="PPED02000001">
    <property type="protein sequence ID" value="PWN71946.1"/>
    <property type="molecule type" value="Genomic_DNA"/>
</dbReference>
<dbReference type="AlphaFoldDB" id="A0A316XGS0"/>
<dbReference type="Proteomes" id="UP000236594">
    <property type="component" value="Unassembled WGS sequence"/>
</dbReference>
<proteinExistence type="predicted"/>
<accession>A0A316XGS0</accession>
<evidence type="ECO:0000313" key="1">
    <source>
        <dbReference type="EMBL" id="PWN71946.1"/>
    </source>
</evidence>
<protein>
    <submittedName>
        <fullName evidence="1">Uncharacterized protein</fullName>
    </submittedName>
</protein>
<reference evidence="1 2" key="1">
    <citation type="submission" date="2018-04" db="EMBL/GenBank/DDBJ databases">
        <title>Draft Genome Sequence of Phosphate-Solubilizing Chryseobacterium sp. ISE14 that is a Biocontrol and Plant Growth-Promoting Rhizobacterium Isolated from Cucumber.</title>
        <authorList>
            <person name="Jeong J.-J."/>
            <person name="Sang M.K."/>
            <person name="Choi I.-G."/>
            <person name="Kim K.D."/>
        </authorList>
    </citation>
    <scope>NUCLEOTIDE SEQUENCE [LARGE SCALE GENOMIC DNA]</scope>
    <source>
        <strain evidence="1 2">ISE14</strain>
    </source>
</reference>
<organism evidence="1 2">
    <name type="scientific">Chryseobacterium phosphatilyticum</name>
    <dbReference type="NCBI Taxonomy" id="475075"/>
    <lineage>
        <taxon>Bacteria</taxon>
        <taxon>Pseudomonadati</taxon>
        <taxon>Bacteroidota</taxon>
        <taxon>Flavobacteriia</taxon>
        <taxon>Flavobacteriales</taxon>
        <taxon>Weeksellaceae</taxon>
        <taxon>Chryseobacterium group</taxon>
        <taxon>Chryseobacterium</taxon>
    </lineage>
</organism>
<dbReference type="OrthoDB" id="9793799at2"/>
<comment type="caution">
    <text evidence="1">The sequence shown here is derived from an EMBL/GenBank/DDBJ whole genome shotgun (WGS) entry which is preliminary data.</text>
</comment>
<keyword evidence="2" id="KW-1185">Reference proteome</keyword>
<dbReference type="RefSeq" id="WP_109710825.1">
    <property type="nucleotide sequence ID" value="NZ_PPED02000001.1"/>
</dbReference>